<dbReference type="RefSeq" id="WP_156332739.1">
    <property type="nucleotide sequence ID" value="NZ_JACIEN010000007.1"/>
</dbReference>
<sequence>MEEGKPALVLGADARYRSTFEEPKSSTSMSHAPPPDRKERLAAALRENLKRRKRQMRERAAEPRGEAPHGTKEPAPGAGPDTKD</sequence>
<proteinExistence type="predicted"/>
<accession>A0A840C3D8</accession>
<feature type="compositionally biased region" description="Basic and acidic residues" evidence="1">
    <location>
        <begin position="57"/>
        <end position="72"/>
    </location>
</feature>
<dbReference type="EMBL" id="JACIEN010000007">
    <property type="protein sequence ID" value="MBB4019353.1"/>
    <property type="molecule type" value="Genomic_DNA"/>
</dbReference>
<reference evidence="2 3" key="1">
    <citation type="submission" date="2020-08" db="EMBL/GenBank/DDBJ databases">
        <title>Genomic Encyclopedia of Type Strains, Phase IV (KMG-IV): sequencing the most valuable type-strain genomes for metagenomic binning, comparative biology and taxonomic classification.</title>
        <authorList>
            <person name="Goeker M."/>
        </authorList>
    </citation>
    <scope>NUCLEOTIDE SEQUENCE [LARGE SCALE GENOMIC DNA]</scope>
    <source>
        <strain evidence="2 3">DSM 103737</strain>
    </source>
</reference>
<dbReference type="Proteomes" id="UP000577362">
    <property type="component" value="Unassembled WGS sequence"/>
</dbReference>
<protein>
    <submittedName>
        <fullName evidence="2">Uncharacterized protein</fullName>
    </submittedName>
</protein>
<evidence type="ECO:0000313" key="3">
    <source>
        <dbReference type="Proteomes" id="UP000577362"/>
    </source>
</evidence>
<organism evidence="2 3">
    <name type="scientific">Chelatococcus caeni</name>
    <dbReference type="NCBI Taxonomy" id="1348468"/>
    <lineage>
        <taxon>Bacteria</taxon>
        <taxon>Pseudomonadati</taxon>
        <taxon>Pseudomonadota</taxon>
        <taxon>Alphaproteobacteria</taxon>
        <taxon>Hyphomicrobiales</taxon>
        <taxon>Chelatococcaceae</taxon>
        <taxon>Chelatococcus</taxon>
    </lineage>
</organism>
<dbReference type="AlphaFoldDB" id="A0A840C3D8"/>
<name>A0A840C3D8_9HYPH</name>
<gene>
    <name evidence="2" type="ORF">GGR16_004404</name>
</gene>
<evidence type="ECO:0000256" key="1">
    <source>
        <dbReference type="SAM" id="MobiDB-lite"/>
    </source>
</evidence>
<comment type="caution">
    <text evidence="2">The sequence shown here is derived from an EMBL/GenBank/DDBJ whole genome shotgun (WGS) entry which is preliminary data.</text>
</comment>
<keyword evidence="3" id="KW-1185">Reference proteome</keyword>
<feature type="region of interest" description="Disordered" evidence="1">
    <location>
        <begin position="1"/>
        <end position="84"/>
    </location>
</feature>
<feature type="compositionally biased region" description="Basic and acidic residues" evidence="1">
    <location>
        <begin position="14"/>
        <end position="24"/>
    </location>
</feature>
<evidence type="ECO:0000313" key="2">
    <source>
        <dbReference type="EMBL" id="MBB4019353.1"/>
    </source>
</evidence>